<evidence type="ECO:0000259" key="2">
    <source>
        <dbReference type="Pfam" id="PF12728"/>
    </source>
</evidence>
<evidence type="ECO:0000313" key="3">
    <source>
        <dbReference type="EMBL" id="MBB5285038.1"/>
    </source>
</evidence>
<dbReference type="PANTHER" id="PTHR34585">
    <property type="match status" value="1"/>
</dbReference>
<accession>A0A840TXW5</accession>
<feature type="coiled-coil region" evidence="1">
    <location>
        <begin position="3"/>
        <end position="30"/>
    </location>
</feature>
<dbReference type="AlphaFoldDB" id="A0A840TXW5"/>
<keyword evidence="1" id="KW-0175">Coiled coil</keyword>
<gene>
    <name evidence="3" type="ORF">HNQ92_003186</name>
</gene>
<reference evidence="3 4" key="1">
    <citation type="submission" date="2020-08" db="EMBL/GenBank/DDBJ databases">
        <title>Genomic Encyclopedia of Type Strains, Phase IV (KMG-IV): sequencing the most valuable type-strain genomes for metagenomic binning, comparative biology and taxonomic classification.</title>
        <authorList>
            <person name="Goeker M."/>
        </authorList>
    </citation>
    <scope>NUCLEOTIDE SEQUENCE [LARGE SCALE GENOMIC DNA]</scope>
    <source>
        <strain evidence="3 4">DSM 105074</strain>
    </source>
</reference>
<sequence>MLIAVDETKLNALTAAVDRLAEEVKALRLKETTQEVLTHNEAARYLKVAPRTLHEYKRREQIAFIQVGQKVLYTRRDLDTFLEEYRVPAR</sequence>
<organism evidence="3 4">
    <name type="scientific">Rhabdobacter roseus</name>
    <dbReference type="NCBI Taxonomy" id="1655419"/>
    <lineage>
        <taxon>Bacteria</taxon>
        <taxon>Pseudomonadati</taxon>
        <taxon>Bacteroidota</taxon>
        <taxon>Cytophagia</taxon>
        <taxon>Cytophagales</taxon>
        <taxon>Cytophagaceae</taxon>
        <taxon>Rhabdobacter</taxon>
    </lineage>
</organism>
<dbReference type="Proteomes" id="UP000557307">
    <property type="component" value="Unassembled WGS sequence"/>
</dbReference>
<dbReference type="SUPFAM" id="SSF46955">
    <property type="entry name" value="Putative DNA-binding domain"/>
    <property type="match status" value="1"/>
</dbReference>
<dbReference type="PANTHER" id="PTHR34585:SF22">
    <property type="entry name" value="HELIX-TURN-HELIX DOMAIN-CONTAINING PROTEIN"/>
    <property type="match status" value="1"/>
</dbReference>
<dbReference type="EMBL" id="JACHGF010000004">
    <property type="protein sequence ID" value="MBB5285038.1"/>
    <property type="molecule type" value="Genomic_DNA"/>
</dbReference>
<dbReference type="InterPro" id="IPR041657">
    <property type="entry name" value="HTH_17"/>
</dbReference>
<protein>
    <submittedName>
        <fullName evidence="3">Excisionase family DNA binding protein</fullName>
    </submittedName>
</protein>
<comment type="caution">
    <text evidence="3">The sequence shown here is derived from an EMBL/GenBank/DDBJ whole genome shotgun (WGS) entry which is preliminary data.</text>
</comment>
<evidence type="ECO:0000313" key="4">
    <source>
        <dbReference type="Proteomes" id="UP000557307"/>
    </source>
</evidence>
<evidence type="ECO:0000256" key="1">
    <source>
        <dbReference type="SAM" id="Coils"/>
    </source>
</evidence>
<feature type="domain" description="Helix-turn-helix" evidence="2">
    <location>
        <begin position="36"/>
        <end position="84"/>
    </location>
</feature>
<proteinExistence type="predicted"/>
<name>A0A840TXW5_9BACT</name>
<dbReference type="InterPro" id="IPR009061">
    <property type="entry name" value="DNA-bd_dom_put_sf"/>
</dbReference>
<dbReference type="Pfam" id="PF12728">
    <property type="entry name" value="HTH_17"/>
    <property type="match status" value="1"/>
</dbReference>
<dbReference type="RefSeq" id="WP_184174976.1">
    <property type="nucleotide sequence ID" value="NZ_JACHGF010000004.1"/>
</dbReference>
<keyword evidence="4" id="KW-1185">Reference proteome</keyword>